<keyword evidence="2" id="KW-0540">Nuclease</keyword>
<dbReference type="Pfam" id="PF13392">
    <property type="entry name" value="HNH_3"/>
    <property type="match status" value="1"/>
</dbReference>
<dbReference type="Gene3D" id="3.90.75.20">
    <property type="match status" value="1"/>
</dbReference>
<dbReference type="SUPFAM" id="SSF54060">
    <property type="entry name" value="His-Me finger endonucleases"/>
    <property type="match status" value="1"/>
</dbReference>
<dbReference type="Proteomes" id="UP000594462">
    <property type="component" value="Segment"/>
</dbReference>
<keyword evidence="3" id="KW-1185">Reference proteome</keyword>
<dbReference type="InterPro" id="IPR016177">
    <property type="entry name" value="DNA-bd_dom_sf"/>
</dbReference>
<gene>
    <name evidence="2" type="ORF">Possum_00068</name>
</gene>
<feature type="domain" description="HNH nuclease" evidence="1">
    <location>
        <begin position="58"/>
        <end position="101"/>
    </location>
</feature>
<proteinExistence type="predicted"/>
<dbReference type="GO" id="GO:0004519">
    <property type="term" value="F:endonuclease activity"/>
    <property type="evidence" value="ECO:0007669"/>
    <property type="project" value="UniProtKB-KW"/>
</dbReference>
<keyword evidence="2" id="KW-0255">Endonuclease</keyword>
<dbReference type="SUPFAM" id="SSF54171">
    <property type="entry name" value="DNA-binding domain"/>
    <property type="match status" value="1"/>
</dbReference>
<keyword evidence="2" id="KW-0378">Hydrolase</keyword>
<sequence>MQLTEDYLRSQLEYDSCTGLLYWVNDRAGGKVKAGDLASRLAKSAKGYRRVYLEGKYYKAHHVVWCMTKGYWPTKLLDHINGNRADNREENLRELDEVQNAANRGTNKNNKLHLRGVYEHKPGVFRAAITFKGVRHDLGLFTCPITASAAYEAKSKELRGEYHRDERKTN</sequence>
<dbReference type="EMBL" id="MN812687">
    <property type="protein sequence ID" value="QPL10909.1"/>
    <property type="molecule type" value="Genomic_DNA"/>
</dbReference>
<protein>
    <submittedName>
        <fullName evidence="2">HNH homing endonuclease</fullName>
    </submittedName>
</protein>
<evidence type="ECO:0000313" key="3">
    <source>
        <dbReference type="Proteomes" id="UP000594462"/>
    </source>
</evidence>
<organism evidence="2 3">
    <name type="scientific">Pectobacterium phage Possum</name>
    <dbReference type="NCBI Taxonomy" id="2686301"/>
    <lineage>
        <taxon>Viruses</taxon>
        <taxon>Duplodnaviria</taxon>
        <taxon>Heunggongvirae</taxon>
        <taxon>Uroviricota</taxon>
        <taxon>Caudoviricetes</taxon>
        <taxon>Schitoviridae</taxon>
        <taxon>Cbunavirus</taxon>
        <taxon>Cbunavirus possum</taxon>
    </lineage>
</organism>
<dbReference type="InterPro" id="IPR044925">
    <property type="entry name" value="His-Me_finger_sf"/>
</dbReference>
<evidence type="ECO:0000259" key="1">
    <source>
        <dbReference type="Pfam" id="PF13392"/>
    </source>
</evidence>
<evidence type="ECO:0000313" key="2">
    <source>
        <dbReference type="EMBL" id="QPL10909.1"/>
    </source>
</evidence>
<accession>A0A7U3QGA3</accession>
<dbReference type="GO" id="GO:0003677">
    <property type="term" value="F:DNA binding"/>
    <property type="evidence" value="ECO:0007669"/>
    <property type="project" value="InterPro"/>
</dbReference>
<name>A0A7U3QGA3_9CAUD</name>
<dbReference type="InterPro" id="IPR003615">
    <property type="entry name" value="HNH_nuc"/>
</dbReference>
<reference evidence="2 3" key="1">
    <citation type="submission" date="2019-12" db="EMBL/GenBank/DDBJ databases">
        <authorList>
            <person name="Shneider M.M."/>
            <person name="Evseev P.V."/>
            <person name="Lukianova A.A."/>
            <person name="Kabilov M.R."/>
            <person name="Miroshnikov K.A."/>
        </authorList>
    </citation>
    <scope>NUCLEOTIDE SEQUENCE [LARGE SCALE GENOMIC DNA]</scope>
</reference>